<evidence type="ECO:0000313" key="1">
    <source>
        <dbReference type="EMBL" id="KIM75250.1"/>
    </source>
</evidence>
<reference evidence="2" key="2">
    <citation type="submission" date="2015-01" db="EMBL/GenBank/DDBJ databases">
        <title>Evolutionary Origins and Diversification of the Mycorrhizal Mutualists.</title>
        <authorList>
            <consortium name="DOE Joint Genome Institute"/>
            <consortium name="Mycorrhizal Genomics Consortium"/>
            <person name="Kohler A."/>
            <person name="Kuo A."/>
            <person name="Nagy L.G."/>
            <person name="Floudas D."/>
            <person name="Copeland A."/>
            <person name="Barry K.W."/>
            <person name="Cichocki N."/>
            <person name="Veneault-Fourrey C."/>
            <person name="LaButti K."/>
            <person name="Lindquist E.A."/>
            <person name="Lipzen A."/>
            <person name="Lundell T."/>
            <person name="Morin E."/>
            <person name="Murat C."/>
            <person name="Riley R."/>
            <person name="Ohm R."/>
            <person name="Sun H."/>
            <person name="Tunlid A."/>
            <person name="Henrissat B."/>
            <person name="Grigoriev I.V."/>
            <person name="Hibbett D.S."/>
            <person name="Martin F."/>
        </authorList>
    </citation>
    <scope>NUCLEOTIDE SEQUENCE [LARGE SCALE GENOMIC DNA]</scope>
    <source>
        <strain evidence="2">F 1598</strain>
    </source>
</reference>
<reference evidence="1 2" key="1">
    <citation type="submission" date="2014-04" db="EMBL/GenBank/DDBJ databases">
        <authorList>
            <consortium name="DOE Joint Genome Institute"/>
            <person name="Kuo A."/>
            <person name="Tarkka M."/>
            <person name="Buscot F."/>
            <person name="Kohler A."/>
            <person name="Nagy L.G."/>
            <person name="Floudas D."/>
            <person name="Copeland A."/>
            <person name="Barry K.W."/>
            <person name="Cichocki N."/>
            <person name="Veneault-Fourrey C."/>
            <person name="LaButti K."/>
            <person name="Lindquist E.A."/>
            <person name="Lipzen A."/>
            <person name="Lundell T."/>
            <person name="Morin E."/>
            <person name="Murat C."/>
            <person name="Sun H."/>
            <person name="Tunlid A."/>
            <person name="Henrissat B."/>
            <person name="Grigoriev I.V."/>
            <person name="Hibbett D.S."/>
            <person name="Martin F."/>
            <person name="Nordberg H.P."/>
            <person name="Cantor M.N."/>
            <person name="Hua S.X."/>
        </authorList>
    </citation>
    <scope>NUCLEOTIDE SEQUENCE [LARGE SCALE GENOMIC DNA]</scope>
    <source>
        <strain evidence="1 2">F 1598</strain>
    </source>
</reference>
<dbReference type="InParanoid" id="A0A0C3ERR1"/>
<accession>A0A0C3ERR1</accession>
<name>A0A0C3ERR1_PILCF</name>
<dbReference type="HOGENOM" id="CLU_2528272_0_0_1"/>
<gene>
    <name evidence="1" type="ORF">PILCRDRAFT_684085</name>
</gene>
<evidence type="ECO:0000313" key="2">
    <source>
        <dbReference type="Proteomes" id="UP000054166"/>
    </source>
</evidence>
<organism evidence="1 2">
    <name type="scientific">Piloderma croceum (strain F 1598)</name>
    <dbReference type="NCBI Taxonomy" id="765440"/>
    <lineage>
        <taxon>Eukaryota</taxon>
        <taxon>Fungi</taxon>
        <taxon>Dikarya</taxon>
        <taxon>Basidiomycota</taxon>
        <taxon>Agaricomycotina</taxon>
        <taxon>Agaricomycetes</taxon>
        <taxon>Agaricomycetidae</taxon>
        <taxon>Atheliales</taxon>
        <taxon>Atheliaceae</taxon>
        <taxon>Piloderma</taxon>
    </lineage>
</organism>
<dbReference type="Proteomes" id="UP000054166">
    <property type="component" value="Unassembled WGS sequence"/>
</dbReference>
<keyword evidence="2" id="KW-1185">Reference proteome</keyword>
<sequence>MSTLDTTRSGKAAPWPILREFARLPLQKELYARAFTASSAPSEKMIRLASSSFNVTAPSGQFPLTRLALGRGGSSPITKRASIT</sequence>
<dbReference type="EMBL" id="KN833049">
    <property type="protein sequence ID" value="KIM75250.1"/>
    <property type="molecule type" value="Genomic_DNA"/>
</dbReference>
<protein>
    <submittedName>
        <fullName evidence="1">Uncharacterized protein</fullName>
    </submittedName>
</protein>
<dbReference type="AlphaFoldDB" id="A0A0C3ERR1"/>
<proteinExistence type="predicted"/>